<gene>
    <name evidence="2" type="ORF">G7Y85_19450</name>
</gene>
<evidence type="ECO:0000259" key="1">
    <source>
        <dbReference type="Pfam" id="PF00561"/>
    </source>
</evidence>
<dbReference type="InterPro" id="IPR029058">
    <property type="entry name" value="AB_hydrolase_fold"/>
</dbReference>
<dbReference type="GO" id="GO:0046503">
    <property type="term" value="P:glycerolipid catabolic process"/>
    <property type="evidence" value="ECO:0007669"/>
    <property type="project" value="TreeGrafter"/>
</dbReference>
<reference evidence="2 3" key="1">
    <citation type="journal article" date="2014" name="Int. J. Syst. Evol. Microbiol.">
        <title>Solimonas terrae sp. nov., isolated from soil.</title>
        <authorList>
            <person name="Kim S.J."/>
            <person name="Moon J.Y."/>
            <person name="Weon H.Y."/>
            <person name="Ahn J.H."/>
            <person name="Chen W.M."/>
            <person name="Kwon S.W."/>
        </authorList>
    </citation>
    <scope>NUCLEOTIDE SEQUENCE [LARGE SCALE GENOMIC DNA]</scope>
    <source>
        <strain evidence="2 3">KIS83-12</strain>
    </source>
</reference>
<dbReference type="PANTHER" id="PTHR43433">
    <property type="entry name" value="HYDROLASE, ALPHA/BETA FOLD FAMILY PROTEIN"/>
    <property type="match status" value="1"/>
</dbReference>
<organism evidence="2 3">
    <name type="scientific">Solimonas terrae</name>
    <dbReference type="NCBI Taxonomy" id="1396819"/>
    <lineage>
        <taxon>Bacteria</taxon>
        <taxon>Pseudomonadati</taxon>
        <taxon>Pseudomonadota</taxon>
        <taxon>Gammaproteobacteria</taxon>
        <taxon>Nevskiales</taxon>
        <taxon>Nevskiaceae</taxon>
        <taxon>Solimonas</taxon>
    </lineage>
</organism>
<evidence type="ECO:0000313" key="2">
    <source>
        <dbReference type="EMBL" id="NGY06956.1"/>
    </source>
</evidence>
<keyword evidence="3" id="KW-1185">Reference proteome</keyword>
<dbReference type="InterPro" id="IPR050471">
    <property type="entry name" value="AB_hydrolase"/>
</dbReference>
<dbReference type="Gene3D" id="3.40.50.1820">
    <property type="entry name" value="alpha/beta hydrolase"/>
    <property type="match status" value="1"/>
</dbReference>
<dbReference type="Proteomes" id="UP000472676">
    <property type="component" value="Unassembled WGS sequence"/>
</dbReference>
<comment type="caution">
    <text evidence="2">The sequence shown here is derived from an EMBL/GenBank/DDBJ whole genome shotgun (WGS) entry which is preliminary data.</text>
</comment>
<protein>
    <submittedName>
        <fullName evidence="2">Alpha/beta fold hydrolase</fullName>
    </submittedName>
</protein>
<name>A0A6M2BWI9_9GAMM</name>
<dbReference type="GO" id="GO:0004806">
    <property type="term" value="F:triacylglycerol lipase activity"/>
    <property type="evidence" value="ECO:0007669"/>
    <property type="project" value="TreeGrafter"/>
</dbReference>
<proteinExistence type="predicted"/>
<dbReference type="PRINTS" id="PR00111">
    <property type="entry name" value="ABHYDROLASE"/>
</dbReference>
<dbReference type="RefSeq" id="WP_166261500.1">
    <property type="nucleotide sequence ID" value="NZ_JAAMOW010000012.1"/>
</dbReference>
<sequence>MPQAASNGLTLHYETAGDPGNPPVLLVMGLGGQLITWPQSLCDALVAAGHYLIRFDNRDAGLSTQMSELGKPNLLRAGIASTLRLPVRAPYQLEDMADDALGLLDTLQIPSAHVVGVSMGGMIAQLMAMRQPARVRRLVLLMTHSGNPRLPGARWPIRLRMVRRPQLRVRDDIIRYSMQTMRLIGSPQFVTPHDELQAQSAAQFDRSHRPAGVARQTAAILAAPNRVASLRRLQQATLIVHGTDDPLIPVAAGRELQRVIPGARLETITGMGHDLPRMLMPKIADMIAQHLGST</sequence>
<dbReference type="Pfam" id="PF00561">
    <property type="entry name" value="Abhydrolase_1"/>
    <property type="match status" value="1"/>
</dbReference>
<dbReference type="EMBL" id="JAAMOW010000012">
    <property type="protein sequence ID" value="NGY06956.1"/>
    <property type="molecule type" value="Genomic_DNA"/>
</dbReference>
<accession>A0A6M2BWI9</accession>
<dbReference type="SUPFAM" id="SSF53474">
    <property type="entry name" value="alpha/beta-Hydrolases"/>
    <property type="match status" value="1"/>
</dbReference>
<dbReference type="InterPro" id="IPR000073">
    <property type="entry name" value="AB_hydrolase_1"/>
</dbReference>
<keyword evidence="2" id="KW-0378">Hydrolase</keyword>
<feature type="domain" description="AB hydrolase-1" evidence="1">
    <location>
        <begin position="22"/>
        <end position="274"/>
    </location>
</feature>
<dbReference type="PANTHER" id="PTHR43433:SF5">
    <property type="entry name" value="AB HYDROLASE-1 DOMAIN-CONTAINING PROTEIN"/>
    <property type="match status" value="1"/>
</dbReference>
<evidence type="ECO:0000313" key="3">
    <source>
        <dbReference type="Proteomes" id="UP000472676"/>
    </source>
</evidence>
<dbReference type="AlphaFoldDB" id="A0A6M2BWI9"/>